<dbReference type="PANTHER" id="PTHR15678:SF6">
    <property type="entry name" value="BRIDGE-LIKE LIPID TRANSFER PROTEIN FAMILY MEMBER 2"/>
    <property type="match status" value="1"/>
</dbReference>
<reference evidence="6 7" key="1">
    <citation type="submission" date="2024-02" db="EMBL/GenBank/DDBJ databases">
        <title>A draft genome for the cacao thread blight pathogen Marasmius crinis-equi.</title>
        <authorList>
            <person name="Cohen S.P."/>
            <person name="Baruah I.K."/>
            <person name="Amoako-Attah I."/>
            <person name="Bukari Y."/>
            <person name="Meinhardt L.W."/>
            <person name="Bailey B.A."/>
        </authorList>
    </citation>
    <scope>NUCLEOTIDE SEQUENCE [LARGE SCALE GENOMIC DNA]</scope>
    <source>
        <strain evidence="6 7">GH-76</strain>
    </source>
</reference>
<comment type="caution">
    <text evidence="6">The sequence shown here is derived from an EMBL/GenBank/DDBJ whole genome shotgun (WGS) entry which is preliminary data.</text>
</comment>
<feature type="domain" description="FMP27/BLTP2/Hobbit GFWDK motif-containing RBG unit" evidence="3">
    <location>
        <begin position="1320"/>
        <end position="1471"/>
    </location>
</feature>
<dbReference type="EMBL" id="JBAHYK010000679">
    <property type="protein sequence ID" value="KAL0572042.1"/>
    <property type="molecule type" value="Genomic_DNA"/>
</dbReference>
<evidence type="ECO:0000313" key="6">
    <source>
        <dbReference type="EMBL" id="KAL0572042.1"/>
    </source>
</evidence>
<feature type="transmembrane region" description="Helical" evidence="2">
    <location>
        <begin position="38"/>
        <end position="60"/>
    </location>
</feature>
<feature type="region of interest" description="Disordered" evidence="1">
    <location>
        <begin position="2018"/>
        <end position="2044"/>
    </location>
</feature>
<evidence type="ECO:0000256" key="2">
    <source>
        <dbReference type="SAM" id="Phobius"/>
    </source>
</evidence>
<dbReference type="Pfam" id="PF10344">
    <property type="entry name" value="Hobbit"/>
    <property type="match status" value="2"/>
</dbReference>
<keyword evidence="2" id="KW-0812">Transmembrane</keyword>
<feature type="domain" description="FMP27 SW motif-containing RBG unit" evidence="4">
    <location>
        <begin position="1199"/>
        <end position="1302"/>
    </location>
</feature>
<gene>
    <name evidence="6" type="primary">FMP27</name>
    <name evidence="6" type="ORF">V5O48_009920</name>
</gene>
<proteinExistence type="predicted"/>
<feature type="compositionally biased region" description="Low complexity" evidence="1">
    <location>
        <begin position="2778"/>
        <end position="2787"/>
    </location>
</feature>
<dbReference type="InterPro" id="IPR019441">
    <property type="entry name" value="FMP27/BLTP2/Hobbit_GFWDK_RBG"/>
</dbReference>
<sequence length="2803" mass="313836">MFAFREVVGCLWQPIIILFKIIHFIISFLLFKTPGTSWRIFLTLAALRIVVLSLLFRRYLGPWVLTRISKHIRVRSVSLRSIRGIYVYKTSGGHSQSWTIDRIGWTWSSSASRHLIIKVESVSLQIHSLETPPASTLYHKRSYTFEALGYTREIPGNLLSAMTQSFNHYVRPVMRTLAADWLRRVLTFIPGILSAVALDIQGFRVYYQGEPRLEFSIDKVELSTSLEFSSIEKSARPTTKRTSSRSAKRSNGWGAFKFHVGGGMRRTWDRVAEEKEAKTNISLKLVDIAGTLPSVSSSGSTKFLRLPGSIVVNLTTAFNLRRFNFRTHSLNADAQISNCFVELGPILAVFSAMKTKSEAPSGVSASQYVQPKSPSFLEIPPSPATPMSAVTQGSVSPMSPRSPLMETLSATLRSRRHHYRPHMKLKDTPRKAKLSFLSSFRVQFSSISFAIPSSSASSETCATVVSDLVLSAGLSDPQKDRLHCSWLGRNTFDEPFDSDIYSMSITVDSLSVTRRSLHDRAGILSLKRFNWKVLTTQWPSPFLVTSPFIGGDPNSPALISRLSVGSLDVTEHVDVLMRHIHTHEGASVDDAGTPHNSMLPIPRFIFEAECGSICGALLVGDSQQALELKTDGFVLSSRSYFTPVPGRFRPIGDSFDEARLKLTITSSLSLKSTFLRACHMRSGNPRLSTLVEDPSIVSLEAVEVACSNSMLATIKDDTENIPCVDLSTLESKATCFTEILCVELWHPVAGEVLCKLLQVAQSRPSSRPSAKTTSAIKFNGAVDLSVQRIVVFVTAPDISTNEEGSLSRGVAICTTGLSIQARVLKAETTESDRLYKRNGNYWGERDLLDLPEDPTIRALAHTRVAERTTSPIFVRLTIPRVAVRSAVSTRYSPDDPLIAERDDPALKDLTFLKVNAIEIDLSQKSSTSDISVTASSIHLNFKLAHLYSVLLASRSLNRFSQSRPRTDRVDQPLPSQSFTVTVGIDTAQLHFSLRQEEAACRFDAIRVSLGSQKSLDGRWERSVVWVRVPASVNRWEEGRGHRWEELLATQTWEVQVPLGQKPPSITVAGESARIRIPHGFVLSDLVLEVGVAIKACKHLSHITAIGASAPFPEPEAEGPKSVPKVSLRIGFLCAEAADDPLESKLSLIFRSGPNAAQSRADREEAFLAKVESILGEGVPLVDREVPWRFSSKHSVSIQEARSRLDRVHVLDWIMRLDQVKAEQAEAEEEVRQRFKGVPGSRAYNRVPNLVEVSPISDSPPLFRVAFSDLTLSLDKPSFPLDHLPEFLLSQGQLPKETEYWLLVPIHIKLALSSLKITLRDYPLALAHISSLSDYTDPALVFDTDLVVAEEMGPPSSVDWIDCPVVCGEQSSSDRILTIAVPKTIMPVKTYANAQVNVLTPNISSFSWGVSTAPATHDLMRIVESLTSAPKDPSRPIGFWDKMRLVFHWSLRASFEGEVRYHMKGLRDPYEITDKGAGFVLSWRGNTKLLVGRENESKELIQVISDELYIAIPRLRHFPSQQSAPFTKICAKFVSGVRFGLGFVFERACGPSCTGCRGTPFDRKCRYFHFKPHHQVKLEKKDFIPMLNGPADSYTDFRSDFIHLSISLTSSIRTTKNKTNLASSLHLTPKVFSYFYSWWGLFDGVLSLPIRFGTYFASRNVSPKFGRHLATLKYRIAVPKLHVMHGYIDDSKETWVDGVTPWLGVKAMVDELQVDMHQRDSETVVADPTASSVKARRRKPFYAAELVMKGLDLRAILATFSEPLKADIDISTPPHKSNYRTRTDLPTADHSSPWHDPDDFIETDWRSPPDSEHAQLHILPVASCPRFTYFKKNSAISGDPTQRSKFGDEDTHQCLLGKEPSVPQVQSTLASERVSQLKVHLDRPGAEETKGPQQRKISLLEHYIETLQKLDEDSPTDHSPDYQMPADSVSADEWAEFDNVYQIHAPKLFLDSAIRDIMMQYYYCSRARRGFEYHMATRAVKFIRDQAKAATSTEPTDTSKGYHTAQAAASAIRKMFSGDGVRSSQDRPTVQYVRSSQSSSKALDPMGGWSEGVSLRKSHCCLLLKPQIVLRNRDDEKDICVVTAVQAKLQSYVIMDDSNFDDPISGKVMSRTYAVLSGMQTFAPTSSSGLDIHYVPLEVLIDLRCESEEFERLVPQTDASFQYDKFNRLRLRNNVTSVARRSTESTDTNHLQDQTDLLRVHIPNFTVSANDNHFQTISNIITKLLLFSDAAHKTQIDKLNTLMFTYDFDDLASSADVITDLQQRIRTALDIEHGARNSSRIGDDEVAFELMKLRAHLVSLTEELNLIFEAIKYAQDRHDDQTDRKSALLLNATSSEISWRMLDDQRALLAKFVVQDIDYYWLSKQDSSTVNNLLVGNLQAFDGSRDALWTEIVSKYDEPHNHPLLKRGLFLTSSWIVLPPVGGITIYETFELNFHPLRLQIDARVGTRIMEYLWPARKNRTQAIEDDDENPEQDFAVLPARSSLDSPRPHNMSRQNSGTTTPTGLAPPLRRLGASRSFTDLRSSLTESSRPLSPALHKTRSSEGLRERANTKAPDLLEVGRSKSRAGSLHESSSKTGDAAEMRTRSSQKTFILVRISSLHLVLNVMKEDSFVCQDARIRTRDLEFRNQTWSFEEFVNQFIPSDMSWKSWVKMAFHQPLVPVLPVARELLAKTKWIASKSGTSLPGPEHAAKPTTKLLKAPRKSSNSHMSDDDDTPTASYSASKTDQHTRWKKASRRTREPVQMTDAAFTTEPGPINADDDLDDSASPPQNRRRVLSLFGRRTTSSRSGNSKNERSRSRPANRFR</sequence>
<feature type="region of interest" description="Disordered" evidence="1">
    <location>
        <begin position="2678"/>
        <end position="2803"/>
    </location>
</feature>
<dbReference type="PANTHER" id="PTHR15678">
    <property type="entry name" value="ANTIGEN MLAA-22-RELATED"/>
    <property type="match status" value="1"/>
</dbReference>
<dbReference type="Proteomes" id="UP001465976">
    <property type="component" value="Unassembled WGS sequence"/>
</dbReference>
<keyword evidence="2" id="KW-0472">Membrane</keyword>
<protein>
    <submittedName>
        <fullName evidence="6">Protein SABRE</fullName>
    </submittedName>
</protein>
<dbReference type="SMART" id="SM01215">
    <property type="entry name" value="Fmp27_SW"/>
    <property type="match status" value="1"/>
</dbReference>
<evidence type="ECO:0000313" key="7">
    <source>
        <dbReference type="Proteomes" id="UP001465976"/>
    </source>
</evidence>
<feature type="compositionally biased region" description="Polar residues" evidence="1">
    <location>
        <begin position="2515"/>
        <end position="2530"/>
    </location>
</feature>
<dbReference type="InterPro" id="IPR045167">
    <property type="entry name" value="Hobbit"/>
</dbReference>
<feature type="compositionally biased region" description="Low complexity" evidence="1">
    <location>
        <begin position="2497"/>
        <end position="2511"/>
    </location>
</feature>
<evidence type="ECO:0000259" key="5">
    <source>
        <dbReference type="SMART" id="SM01216"/>
    </source>
</evidence>
<feature type="compositionally biased region" description="Polar residues" evidence="1">
    <location>
        <begin position="2021"/>
        <end position="2040"/>
    </location>
</feature>
<keyword evidence="7" id="KW-1185">Reference proteome</keyword>
<evidence type="ECO:0000259" key="3">
    <source>
        <dbReference type="SMART" id="SM01214"/>
    </source>
</evidence>
<feature type="compositionally biased region" description="Basic and acidic residues" evidence="1">
    <location>
        <begin position="2539"/>
        <end position="2549"/>
    </location>
</feature>
<evidence type="ECO:0000256" key="1">
    <source>
        <dbReference type="SAM" id="MobiDB-lite"/>
    </source>
</evidence>
<name>A0ABR3F9X0_9AGAR</name>
<feature type="transmembrane region" description="Helical" evidence="2">
    <location>
        <begin position="12"/>
        <end position="31"/>
    </location>
</feature>
<dbReference type="SMART" id="SM01216">
    <property type="entry name" value="Fmp27_WPPW"/>
    <property type="match status" value="1"/>
</dbReference>
<dbReference type="InterPro" id="IPR019415">
    <property type="entry name" value="FMP27_SW_RBG"/>
</dbReference>
<accession>A0ABR3F9X0</accession>
<dbReference type="SMART" id="SM01214">
    <property type="entry name" value="Fmp27_GFWDK"/>
    <property type="match status" value="1"/>
</dbReference>
<organism evidence="6 7">
    <name type="scientific">Marasmius crinis-equi</name>
    <dbReference type="NCBI Taxonomy" id="585013"/>
    <lineage>
        <taxon>Eukaryota</taxon>
        <taxon>Fungi</taxon>
        <taxon>Dikarya</taxon>
        <taxon>Basidiomycota</taxon>
        <taxon>Agaricomycotina</taxon>
        <taxon>Agaricomycetes</taxon>
        <taxon>Agaricomycetidae</taxon>
        <taxon>Agaricales</taxon>
        <taxon>Marasmiineae</taxon>
        <taxon>Marasmiaceae</taxon>
        <taxon>Marasmius</taxon>
    </lineage>
</organism>
<feature type="domain" description="FMP27 WPPW motif-containing RBG unit" evidence="5">
    <location>
        <begin position="1703"/>
        <end position="2139"/>
    </location>
</feature>
<dbReference type="InterPro" id="IPR019449">
    <property type="entry name" value="FMP27_WPPW_RBG"/>
</dbReference>
<keyword evidence="2" id="KW-1133">Transmembrane helix</keyword>
<feature type="region of interest" description="Disordered" evidence="1">
    <location>
        <begin position="2478"/>
        <end position="2581"/>
    </location>
</feature>
<evidence type="ECO:0000259" key="4">
    <source>
        <dbReference type="SMART" id="SM01215"/>
    </source>
</evidence>